<dbReference type="EMBL" id="CP026948">
    <property type="protein sequence ID" value="AWB84785.1"/>
    <property type="molecule type" value="Genomic_DNA"/>
</dbReference>
<dbReference type="AlphaFoldDB" id="A0A2S0WG82"/>
<evidence type="ECO:0000313" key="2">
    <source>
        <dbReference type="Proteomes" id="UP000244754"/>
    </source>
</evidence>
<dbReference type="Pfam" id="PF05133">
    <property type="entry name" value="SPP1_portal"/>
    <property type="match status" value="1"/>
</dbReference>
<proteinExistence type="predicted"/>
<evidence type="ECO:0000313" key="1">
    <source>
        <dbReference type="EMBL" id="AWB84785.1"/>
    </source>
</evidence>
<accession>A0A2S0WG82</accession>
<dbReference type="Proteomes" id="UP000244754">
    <property type="component" value="Chromosome"/>
</dbReference>
<dbReference type="InterPro" id="IPR021145">
    <property type="entry name" value="Portal_protein_SPP1_Gp6-like"/>
</dbReference>
<gene>
    <name evidence="1" type="ORF">C3E79_10125</name>
</gene>
<organism evidence="1 2">
    <name type="scientific">Corynebacterium liangguodongii</name>
    <dbReference type="NCBI Taxonomy" id="2079535"/>
    <lineage>
        <taxon>Bacteria</taxon>
        <taxon>Bacillati</taxon>
        <taxon>Actinomycetota</taxon>
        <taxon>Actinomycetes</taxon>
        <taxon>Mycobacteriales</taxon>
        <taxon>Corynebacteriaceae</taxon>
        <taxon>Corynebacterium</taxon>
    </lineage>
</organism>
<dbReference type="KEGG" id="clia:C3E79_10125"/>
<keyword evidence="2" id="KW-1185">Reference proteome</keyword>
<sequence>MPFPAPNTPWPLPQWEPVRTMVAEAALWWEGNTAQLASTYHTQYRPSQFTGGVVGGVSRWFWGTPDTQQRRRVHLPLAADIAATSATLLFDRAPTFTHPNQDIKTSLDTLVNPNTFPSELLVAGESCAALGGVGWRIMWDTTMSDHPWIDWVDADMVFPTFRYGRLESVMFCEQLPAIPMDKHVYRLFTEHEHGRITYRLMAGHANNVGRVVSLGDHPATIPLISLVDADSAQETGLNALTAGYIPNARPVVGLRRDGQLRNIGRPDLTPDLFPLFDALDEVWTEIRAELRLSRKKIIVPDWMLETRGFGAGTAFNDDREVFSPVRGRPDSSQGIEVYAPDLRVDDMLTAASAWAEKIIQRANYSPASFGMDTASMGAGTPTAREIEARYDASLRTWSAKSAYWLTGLQEAVNVLVQRDRFMHGQATIIEPISVHMERPVQETLADKAQTIQALDAARAISTGEKVAMLRPEWDDQRQADEVERIMQEQGVVTDPFGTAPDQPVDL</sequence>
<name>A0A2S0WG82_9CORY</name>
<protein>
    <submittedName>
        <fullName evidence="1">Uncharacterized protein</fullName>
    </submittedName>
</protein>
<reference evidence="2" key="1">
    <citation type="submission" date="2018-01" db="EMBL/GenBank/DDBJ databases">
        <authorList>
            <person name="Li J."/>
        </authorList>
    </citation>
    <scope>NUCLEOTIDE SEQUENCE [LARGE SCALE GENOMIC DNA]</scope>
    <source>
        <strain evidence="2">2184</strain>
    </source>
</reference>